<dbReference type="SUPFAM" id="SSF56925">
    <property type="entry name" value="OMPA-like"/>
    <property type="match status" value="1"/>
</dbReference>
<evidence type="ECO:0000256" key="1">
    <source>
        <dbReference type="ARBA" id="ARBA00022729"/>
    </source>
</evidence>
<dbReference type="Gene3D" id="2.40.160.20">
    <property type="match status" value="1"/>
</dbReference>
<feature type="domain" description="Outer membrane protein beta-barrel" evidence="3">
    <location>
        <begin position="24"/>
        <end position="231"/>
    </location>
</feature>
<evidence type="ECO:0000259" key="3">
    <source>
        <dbReference type="Pfam" id="PF13505"/>
    </source>
</evidence>
<keyword evidence="1 2" id="KW-0732">Signal</keyword>
<protein>
    <recommendedName>
        <fullName evidence="3">Outer membrane protein beta-barrel domain-containing protein</fullName>
    </recommendedName>
</protein>
<organism evidence="4 5">
    <name type="scientific">Candidatus Nitrospira nitrificans</name>
    <dbReference type="NCBI Taxonomy" id="1742973"/>
    <lineage>
        <taxon>Bacteria</taxon>
        <taxon>Pseudomonadati</taxon>
        <taxon>Nitrospirota</taxon>
        <taxon>Nitrospiria</taxon>
        <taxon>Nitrospirales</taxon>
        <taxon>Nitrospiraceae</taxon>
        <taxon>Nitrospira</taxon>
    </lineage>
</organism>
<name>A0A0S4LIN0_9BACT</name>
<gene>
    <name evidence="4" type="ORF">COMA2_240036</name>
</gene>
<dbReference type="InterPro" id="IPR011250">
    <property type="entry name" value="OMP/PagP_B-barrel"/>
</dbReference>
<dbReference type="InterPro" id="IPR027385">
    <property type="entry name" value="Beta-barrel_OMP"/>
</dbReference>
<evidence type="ECO:0000313" key="4">
    <source>
        <dbReference type="EMBL" id="CUS36570.1"/>
    </source>
</evidence>
<evidence type="ECO:0000313" key="5">
    <source>
        <dbReference type="Proteomes" id="UP000198736"/>
    </source>
</evidence>
<dbReference type="AlphaFoldDB" id="A0A0S4LIN0"/>
<sequence>MMLLMSITIKKNVPFRASLLTAGCCFLALGPLSPASAEMYVAGQAGVNFADRINSIAGTGPLAGAPGSFEDFDLQNSITYGGKVGYFPGHSWYGIEGEVFHTTPHRKSFDDDPSTPNFDPASGVHFRVTTVGVNFIARYPGRTFQPYVGAGIGAGIGHIGDTATVRSDTDVAAAWNVLAGLRAFVTPKIAVFGEYKYTGATFKFDQAFGDLGGFSGNYRAQHILGGLSYHF</sequence>
<dbReference type="STRING" id="1742973.COMA2_240036"/>
<evidence type="ECO:0000256" key="2">
    <source>
        <dbReference type="SAM" id="SignalP"/>
    </source>
</evidence>
<reference evidence="5" key="1">
    <citation type="submission" date="2015-10" db="EMBL/GenBank/DDBJ databases">
        <authorList>
            <person name="Luecker S."/>
            <person name="Luecker S."/>
        </authorList>
    </citation>
    <scope>NUCLEOTIDE SEQUENCE [LARGE SCALE GENOMIC DNA]</scope>
</reference>
<keyword evidence="5" id="KW-1185">Reference proteome</keyword>
<dbReference type="OrthoDB" id="9788384at2"/>
<dbReference type="Proteomes" id="UP000198736">
    <property type="component" value="Unassembled WGS sequence"/>
</dbReference>
<feature type="signal peptide" evidence="2">
    <location>
        <begin position="1"/>
        <end position="37"/>
    </location>
</feature>
<dbReference type="Pfam" id="PF13505">
    <property type="entry name" value="OMP_b-brl"/>
    <property type="match status" value="1"/>
</dbReference>
<accession>A0A0S4LIN0</accession>
<dbReference type="EMBL" id="CZPZ01000017">
    <property type="protein sequence ID" value="CUS36570.1"/>
    <property type="molecule type" value="Genomic_DNA"/>
</dbReference>
<proteinExistence type="predicted"/>
<feature type="chain" id="PRO_5006624014" description="Outer membrane protein beta-barrel domain-containing protein" evidence="2">
    <location>
        <begin position="38"/>
        <end position="231"/>
    </location>
</feature>